<feature type="transmembrane region" description="Helical" evidence="7">
    <location>
        <begin position="138"/>
        <end position="158"/>
    </location>
</feature>
<feature type="binding site" evidence="6">
    <location>
        <position position="196"/>
    </location>
    <ligand>
        <name>Zn(2+)</name>
        <dbReference type="ChEBI" id="CHEBI:29105"/>
    </ligand>
</feature>
<keyword evidence="6" id="KW-0862">Zinc</keyword>
<keyword evidence="9" id="KW-1185">Reference proteome</keyword>
<name>A0AAE3IZV0_9BACI</name>
<feature type="transmembrane region" description="Helical" evidence="7">
    <location>
        <begin position="164"/>
        <end position="185"/>
    </location>
</feature>
<dbReference type="NCBIfam" id="TIGR01065">
    <property type="entry name" value="hlyIII"/>
    <property type="match status" value="1"/>
</dbReference>
<dbReference type="Pfam" id="PF03006">
    <property type="entry name" value="HlyIII"/>
    <property type="match status" value="1"/>
</dbReference>
<evidence type="ECO:0000256" key="4">
    <source>
        <dbReference type="ARBA" id="ARBA00022989"/>
    </source>
</evidence>
<reference evidence="8" key="1">
    <citation type="submission" date="2022-10" db="EMBL/GenBank/DDBJ databases">
        <title>Description of Fervidibacillus gen. nov. in the family Fervidibacillaceae fam. nov. with two species, Fervidibacillus albus sp. nov., and Fervidibacillus halotolerans sp. nov., isolated from tidal flat sediments.</title>
        <authorList>
            <person name="Kwon K.K."/>
            <person name="Yang S.-H."/>
        </authorList>
    </citation>
    <scope>NUCLEOTIDE SEQUENCE</scope>
    <source>
        <strain evidence="8">JCM 19140</strain>
    </source>
</reference>
<evidence type="ECO:0000256" key="2">
    <source>
        <dbReference type="ARBA" id="ARBA00008488"/>
    </source>
</evidence>
<dbReference type="InterPro" id="IPR005744">
    <property type="entry name" value="Hy-lIII"/>
</dbReference>
<dbReference type="Proteomes" id="UP001209318">
    <property type="component" value="Unassembled WGS sequence"/>
</dbReference>
<keyword evidence="4 7" id="KW-1133">Transmembrane helix</keyword>
<keyword evidence="3 7" id="KW-0812">Transmembrane</keyword>
<dbReference type="RefSeq" id="WP_263074406.1">
    <property type="nucleotide sequence ID" value="NZ_JAOUSF010000006.1"/>
</dbReference>
<comment type="similarity">
    <text evidence="2">Belongs to the UPF0073 (Hly-III) family.</text>
</comment>
<feature type="binding site" evidence="6">
    <location>
        <position position="192"/>
    </location>
    <ligand>
        <name>Zn(2+)</name>
        <dbReference type="ChEBI" id="CHEBI:29105"/>
    </ligand>
</feature>
<dbReference type="GO" id="GO:0016020">
    <property type="term" value="C:membrane"/>
    <property type="evidence" value="ECO:0007669"/>
    <property type="project" value="InterPro"/>
</dbReference>
<feature type="transmembrane region" description="Helical" evidence="7">
    <location>
        <begin position="194"/>
        <end position="213"/>
    </location>
</feature>
<feature type="transmembrane region" description="Helical" evidence="7">
    <location>
        <begin position="49"/>
        <end position="71"/>
    </location>
</feature>
<dbReference type="GO" id="GO:0046872">
    <property type="term" value="F:metal ion binding"/>
    <property type="evidence" value="ECO:0007669"/>
    <property type="project" value="UniProtKB-KW"/>
</dbReference>
<dbReference type="PANTHER" id="PTHR20855">
    <property type="entry name" value="ADIPOR/PROGESTIN RECEPTOR-RELATED"/>
    <property type="match status" value="1"/>
</dbReference>
<dbReference type="PANTHER" id="PTHR20855:SF129">
    <property type="entry name" value="HEMOLYSIN-3 HOMOLOG"/>
    <property type="match status" value="1"/>
</dbReference>
<proteinExistence type="inferred from homology"/>
<dbReference type="AlphaFoldDB" id="A0AAE3IZV0"/>
<feature type="transmembrane region" description="Helical" evidence="7">
    <location>
        <begin position="109"/>
        <end position="131"/>
    </location>
</feature>
<keyword evidence="5 7" id="KW-0472">Membrane</keyword>
<evidence type="ECO:0000313" key="9">
    <source>
        <dbReference type="Proteomes" id="UP001209318"/>
    </source>
</evidence>
<gene>
    <name evidence="8" type="ORF">OEV98_16260</name>
</gene>
<feature type="binding site" evidence="6">
    <location>
        <position position="69"/>
    </location>
    <ligand>
        <name>Zn(2+)</name>
        <dbReference type="ChEBI" id="CHEBI:29105"/>
    </ligand>
</feature>
<dbReference type="GO" id="GO:0140911">
    <property type="term" value="F:pore-forming activity"/>
    <property type="evidence" value="ECO:0007669"/>
    <property type="project" value="InterPro"/>
</dbReference>
<feature type="transmembrane region" description="Helical" evidence="7">
    <location>
        <begin position="16"/>
        <end position="37"/>
    </location>
</feature>
<sequence>MENTKQKQDDNWKDELVNAITHGIGFLLSIPAMLYLIDLAANQSRIHLLSYVIFGGSMVFLYFCSTMLHSLFHTKKAKKIFQILDHSAIYLLIAGTYTPFGLITLKGTIGWALFATIWTLAIVGIIFKCFFIGRFKHLSTMFYLVMGWLIIIAIKPLYENLTPAGFGLLFTGGLMYTIGTIFYSFNKLPFSHGIWHLFVIAGNALMYFCVLLYV</sequence>
<feature type="transmembrane region" description="Helical" evidence="7">
    <location>
        <begin position="83"/>
        <end position="103"/>
    </location>
</feature>
<comment type="subcellular location">
    <subcellularLocation>
        <location evidence="1">Endomembrane system</location>
        <topology evidence="1">Multi-pass membrane protein</topology>
    </subcellularLocation>
</comment>
<keyword evidence="6" id="KW-0479">Metal-binding</keyword>
<dbReference type="EMBL" id="JAOUSF010000006">
    <property type="protein sequence ID" value="MCU9615090.1"/>
    <property type="molecule type" value="Genomic_DNA"/>
</dbReference>
<dbReference type="GO" id="GO:0012505">
    <property type="term" value="C:endomembrane system"/>
    <property type="evidence" value="ECO:0007669"/>
    <property type="project" value="UniProtKB-SubCell"/>
</dbReference>
<organism evidence="8 9">
    <name type="scientific">Perspicuibacillus lycopersici</name>
    <dbReference type="NCBI Taxonomy" id="1325689"/>
    <lineage>
        <taxon>Bacteria</taxon>
        <taxon>Bacillati</taxon>
        <taxon>Bacillota</taxon>
        <taxon>Bacilli</taxon>
        <taxon>Bacillales</taxon>
        <taxon>Bacillaceae</taxon>
        <taxon>Perspicuibacillus</taxon>
    </lineage>
</organism>
<evidence type="ECO:0000256" key="7">
    <source>
        <dbReference type="SAM" id="Phobius"/>
    </source>
</evidence>
<evidence type="ECO:0000256" key="1">
    <source>
        <dbReference type="ARBA" id="ARBA00004127"/>
    </source>
</evidence>
<evidence type="ECO:0000256" key="3">
    <source>
        <dbReference type="ARBA" id="ARBA00022692"/>
    </source>
</evidence>
<comment type="caution">
    <text evidence="8">The sequence shown here is derived from an EMBL/GenBank/DDBJ whole genome shotgun (WGS) entry which is preliminary data.</text>
</comment>
<dbReference type="InterPro" id="IPR004254">
    <property type="entry name" value="AdipoR/HlyIII-related"/>
</dbReference>
<protein>
    <submittedName>
        <fullName evidence="8">Hemolysin III family protein</fullName>
    </submittedName>
</protein>
<evidence type="ECO:0000256" key="6">
    <source>
        <dbReference type="PIRSR" id="PIRSR604254-1"/>
    </source>
</evidence>
<accession>A0AAE3IZV0</accession>
<evidence type="ECO:0000256" key="5">
    <source>
        <dbReference type="ARBA" id="ARBA00023136"/>
    </source>
</evidence>
<evidence type="ECO:0000313" key="8">
    <source>
        <dbReference type="EMBL" id="MCU9615090.1"/>
    </source>
</evidence>